<dbReference type="Proteomes" id="UP000257607">
    <property type="component" value="Plasmid p-1.1928_1"/>
</dbReference>
<geneLocation type="plasmid" evidence="12 13">
    <name>p-1.1928_1</name>
</geneLocation>
<dbReference type="NCBIfam" id="NF033516">
    <property type="entry name" value="transpos_IS3"/>
    <property type="match status" value="1"/>
</dbReference>
<feature type="coiled-coil region" evidence="2">
    <location>
        <begin position="53"/>
        <end position="80"/>
    </location>
</feature>
<dbReference type="GeneID" id="49611470"/>
<dbReference type="EMBL" id="CP031003">
    <property type="protein sequence ID" value="AXN36289.1"/>
    <property type="molecule type" value="Genomic_DNA"/>
</dbReference>
<evidence type="ECO:0000313" key="5">
    <source>
        <dbReference type="EMBL" id="AXN35266.1"/>
    </source>
</evidence>
<evidence type="ECO:0000313" key="9">
    <source>
        <dbReference type="EMBL" id="AXN36292.1"/>
    </source>
</evidence>
<dbReference type="Pfam" id="PF13276">
    <property type="entry name" value="HTH_21"/>
    <property type="match status" value="1"/>
</dbReference>
<dbReference type="Pfam" id="PF13333">
    <property type="entry name" value="rve_2"/>
    <property type="match status" value="1"/>
</dbReference>
<dbReference type="Pfam" id="PF01527">
    <property type="entry name" value="HTH_Tnp_1"/>
    <property type="match status" value="1"/>
</dbReference>
<comment type="function">
    <text evidence="1">Involved in the transposition of the insertion sequence.</text>
</comment>
<evidence type="ECO:0000259" key="3">
    <source>
        <dbReference type="PROSITE" id="PS50994"/>
    </source>
</evidence>
<dbReference type="GO" id="GO:0004803">
    <property type="term" value="F:transposase activity"/>
    <property type="evidence" value="ECO:0007669"/>
    <property type="project" value="InterPro"/>
</dbReference>
<evidence type="ECO:0000313" key="4">
    <source>
        <dbReference type="EMBL" id="AXN34996.1"/>
    </source>
</evidence>
<feature type="domain" description="Integrase catalytic" evidence="3">
    <location>
        <begin position="207"/>
        <end position="356"/>
    </location>
</feature>
<dbReference type="Pfam" id="PF00665">
    <property type="entry name" value="rve"/>
    <property type="match status" value="1"/>
</dbReference>
<evidence type="ECO:0000313" key="13">
    <source>
        <dbReference type="Proteomes" id="UP000257607"/>
    </source>
</evidence>
<dbReference type="GO" id="GO:0006313">
    <property type="term" value="P:DNA transposition"/>
    <property type="evidence" value="ECO:0007669"/>
    <property type="project" value="InterPro"/>
</dbReference>
<organism evidence="7 13">
    <name type="scientific">Latilactobacillus curvatus</name>
    <name type="common">Lactobacillus curvatus</name>
    <dbReference type="NCBI Taxonomy" id="28038"/>
    <lineage>
        <taxon>Bacteria</taxon>
        <taxon>Bacillati</taxon>
        <taxon>Bacillota</taxon>
        <taxon>Bacilli</taxon>
        <taxon>Lactobacillales</taxon>
        <taxon>Lactobacillaceae</taxon>
        <taxon>Latilactobacillus</taxon>
    </lineage>
</organism>
<dbReference type="InterPro" id="IPR009057">
    <property type="entry name" value="Homeodomain-like_sf"/>
</dbReference>
<dbReference type="RefSeq" id="WP_112234043.1">
    <property type="nucleotide sequence ID" value="NZ_BJOQ01000068.1"/>
</dbReference>
<evidence type="ECO:0000313" key="7">
    <source>
        <dbReference type="EMBL" id="AXN35738.1"/>
    </source>
</evidence>
<dbReference type="InterPro" id="IPR012337">
    <property type="entry name" value="RNaseH-like_sf"/>
</dbReference>
<evidence type="ECO:0000313" key="8">
    <source>
        <dbReference type="EMBL" id="AXN36289.1"/>
    </source>
</evidence>
<dbReference type="InterPro" id="IPR036397">
    <property type="entry name" value="RNaseH_sf"/>
</dbReference>
<dbReference type="EMBL" id="CP031004">
    <property type="protein sequence ID" value="AXN36806.1"/>
    <property type="molecule type" value="Genomic_DNA"/>
</dbReference>
<dbReference type="PROSITE" id="PS50994">
    <property type="entry name" value="INTEGRASE"/>
    <property type="match status" value="1"/>
</dbReference>
<name>A0A385ADU5_LATCU</name>
<proteinExistence type="predicted"/>
<dbReference type="GO" id="GO:0015074">
    <property type="term" value="P:DNA integration"/>
    <property type="evidence" value="ECO:0007669"/>
    <property type="project" value="InterPro"/>
</dbReference>
<dbReference type="EMBL" id="CP031003">
    <property type="protein sequence ID" value="AXN36618.1"/>
    <property type="molecule type" value="Genomic_DNA"/>
</dbReference>
<evidence type="ECO:0000313" key="11">
    <source>
        <dbReference type="EMBL" id="AXN36669.1"/>
    </source>
</evidence>
<dbReference type="EMBL" id="CP031003">
    <property type="protein sequence ID" value="AXN36669.1"/>
    <property type="molecule type" value="Genomic_DNA"/>
</dbReference>
<dbReference type="GO" id="GO:0003677">
    <property type="term" value="F:DNA binding"/>
    <property type="evidence" value="ECO:0007669"/>
    <property type="project" value="InterPro"/>
</dbReference>
<gene>
    <name evidence="4" type="ORF">DT351_00790</name>
    <name evidence="5" type="ORF">DT351_02370</name>
    <name evidence="6" type="ORF">DT351_04270</name>
    <name evidence="7" type="ORF">DT351_04915</name>
    <name evidence="8" type="ORF">DT351_07875</name>
    <name evidence="9" type="ORF">DT351_07890</name>
    <name evidence="10" type="ORF">DT351_09890</name>
    <name evidence="11" type="ORF">DT351_10165</name>
    <name evidence="12" type="ORF">DT351_10630</name>
</gene>
<evidence type="ECO:0000313" key="10">
    <source>
        <dbReference type="EMBL" id="AXN36618.1"/>
    </source>
</evidence>
<sequence length="356" mass="42072">MKRYQDDFKASIVKMHREEKRSIRSLSEEYGVSPAAIHNWVKGAKSVELEDGTEVTSKEFKQLQKENQRLKEELEIFKSCGGVTGKALGRINCLVFIEDQLLRHRLSIILSALKLPRSTYYHWKRYQPSQHERVDNQLKEKIKLIWENNYRAYGYPRITMVLRKSGICVGSKRILRLMREMEIHSLMNRRFKKPGTHVDHSQRPNLIKHQPNARIWRADITYLELRPGTWVYLSSIYEPKVHQVLAFKIGRQMEATLVVETINQALEYHQKPQYFHSDMGSQYTSNEVETLLERHQISHSYSKQGYPYDNGPIEAFHSLLKREFAFQTTFSNFEDLVIRTSNYISWFNSDRIRTSV</sequence>
<dbReference type="Gene3D" id="1.10.10.60">
    <property type="entry name" value="Homeodomain-like"/>
    <property type="match status" value="1"/>
</dbReference>
<dbReference type="SUPFAM" id="SSF53098">
    <property type="entry name" value="Ribonuclease H-like"/>
    <property type="match status" value="1"/>
</dbReference>
<dbReference type="EMBL" id="CP031003">
    <property type="protein sequence ID" value="AXN34996.1"/>
    <property type="molecule type" value="Genomic_DNA"/>
</dbReference>
<dbReference type="Gene3D" id="3.30.420.10">
    <property type="entry name" value="Ribonuclease H-like superfamily/Ribonuclease H"/>
    <property type="match status" value="1"/>
</dbReference>
<dbReference type="PANTHER" id="PTHR46889">
    <property type="entry name" value="TRANSPOSASE INSF FOR INSERTION SEQUENCE IS3B-RELATED"/>
    <property type="match status" value="1"/>
</dbReference>
<evidence type="ECO:0000256" key="2">
    <source>
        <dbReference type="SAM" id="Coils"/>
    </source>
</evidence>
<dbReference type="EMBL" id="CP031003">
    <property type="protein sequence ID" value="AXN35738.1"/>
    <property type="molecule type" value="Genomic_DNA"/>
</dbReference>
<dbReference type="EMBL" id="CP031003">
    <property type="protein sequence ID" value="AXN35266.1"/>
    <property type="molecule type" value="Genomic_DNA"/>
</dbReference>
<dbReference type="InterPro" id="IPR025948">
    <property type="entry name" value="HTH-like_dom"/>
</dbReference>
<dbReference type="InterPro" id="IPR050900">
    <property type="entry name" value="Transposase_IS3/IS150/IS904"/>
</dbReference>
<dbReference type="EMBL" id="CP031003">
    <property type="protein sequence ID" value="AXN36292.1"/>
    <property type="molecule type" value="Genomic_DNA"/>
</dbReference>
<dbReference type="EMBL" id="CP031003">
    <property type="protein sequence ID" value="AXN35621.1"/>
    <property type="molecule type" value="Genomic_DNA"/>
</dbReference>
<reference evidence="7 13" key="1">
    <citation type="submission" date="2018-07" db="EMBL/GenBank/DDBJ databases">
        <title>Lactobacillus curvatus genome sequence.</title>
        <authorList>
            <person name="Prechtl R."/>
        </authorList>
    </citation>
    <scope>NUCLEOTIDE SEQUENCE [LARGE SCALE GENOMIC DNA]</scope>
    <source>
        <strain evidence="7 13">TMW 1.1928</strain>
        <plasmid evidence="12 13">p-1.1928_1</plasmid>
    </source>
</reference>
<evidence type="ECO:0000313" key="6">
    <source>
        <dbReference type="EMBL" id="AXN35621.1"/>
    </source>
</evidence>
<accession>A0A385ADU5</accession>
<dbReference type="InterPro" id="IPR048020">
    <property type="entry name" value="Transpos_IS3"/>
</dbReference>
<dbReference type="InterPro" id="IPR002514">
    <property type="entry name" value="Transposase_8"/>
</dbReference>
<evidence type="ECO:0000313" key="12">
    <source>
        <dbReference type="EMBL" id="AXN36806.1"/>
    </source>
</evidence>
<keyword evidence="12" id="KW-0614">Plasmid</keyword>
<keyword evidence="2" id="KW-0175">Coiled coil</keyword>
<dbReference type="PANTHER" id="PTHR46889:SF4">
    <property type="entry name" value="TRANSPOSASE INSO FOR INSERTION SEQUENCE ELEMENT IS911B-RELATED"/>
    <property type="match status" value="1"/>
</dbReference>
<dbReference type="AlphaFoldDB" id="A0A385ADU5"/>
<dbReference type="InterPro" id="IPR001584">
    <property type="entry name" value="Integrase_cat-core"/>
</dbReference>
<protein>
    <submittedName>
        <fullName evidence="7">IS3-like element IS1163 family transposase</fullName>
    </submittedName>
</protein>
<dbReference type="SUPFAM" id="SSF46689">
    <property type="entry name" value="Homeodomain-like"/>
    <property type="match status" value="1"/>
</dbReference>
<evidence type="ECO:0000256" key="1">
    <source>
        <dbReference type="ARBA" id="ARBA00002286"/>
    </source>
</evidence>
<dbReference type="Proteomes" id="UP000257607">
    <property type="component" value="Chromosome"/>
</dbReference>